<dbReference type="GO" id="GO:0005737">
    <property type="term" value="C:cytoplasm"/>
    <property type="evidence" value="ECO:0007669"/>
    <property type="project" value="UniProtKB-UniRule"/>
</dbReference>
<dbReference type="Proteomes" id="UP001142610">
    <property type="component" value="Unassembled WGS sequence"/>
</dbReference>
<dbReference type="HAMAP" id="MF_02209">
    <property type="entry name" value="MurL"/>
    <property type="match status" value="1"/>
</dbReference>
<proteinExistence type="inferred from homology"/>
<evidence type="ECO:0000313" key="5">
    <source>
        <dbReference type="EMBL" id="MCQ8184619.1"/>
    </source>
</evidence>
<dbReference type="RefSeq" id="WP_256618468.1">
    <property type="nucleotide sequence ID" value="NZ_JANIBC010000002.1"/>
</dbReference>
<dbReference type="InterPro" id="IPR058741">
    <property type="entry name" value="MurL_C"/>
</dbReference>
<dbReference type="GO" id="GO:0051301">
    <property type="term" value="P:cell division"/>
    <property type="evidence" value="ECO:0007669"/>
    <property type="project" value="UniProtKB-KW"/>
</dbReference>
<protein>
    <recommendedName>
        <fullName evidence="1">UDP-N-acetyl-alpha-D-muramoyl-L-alanyl-L-glutamate epimerase</fullName>
        <ecNumber evidence="1">5.1.1.23</ecNumber>
    </recommendedName>
    <alternativeName>
        <fullName evidence="1">UDP-MurNAc-L-Ala-L-Glu epimerase</fullName>
    </alternativeName>
</protein>
<comment type="catalytic activity">
    <reaction evidence="1">
        <text>UDP-N-acetyl-alpha-D-muramoyl-L-alanyl-L-glutamate + ATP + H2O = UDP-N-acetyl-alpha-D-muramoyl-L-alanyl-D-glutamate + AMP + diphosphate + H(+)</text>
        <dbReference type="Rhea" id="RHEA:58812"/>
        <dbReference type="ChEBI" id="CHEBI:15377"/>
        <dbReference type="ChEBI" id="CHEBI:15378"/>
        <dbReference type="ChEBI" id="CHEBI:30616"/>
        <dbReference type="ChEBI" id="CHEBI:33019"/>
        <dbReference type="ChEBI" id="CHEBI:83900"/>
        <dbReference type="ChEBI" id="CHEBI:142725"/>
        <dbReference type="ChEBI" id="CHEBI:456215"/>
        <dbReference type="EC" id="5.1.1.23"/>
    </reaction>
</comment>
<comment type="function">
    <text evidence="1">Cell wall formation. Catalyzes epimerization of the terminal L-glutamate in UDP-N-acetyl-alpha-D-muramoyl-L-alanyl-L-glutamate.</text>
</comment>
<dbReference type="AlphaFoldDB" id="A0A9X2RH89"/>
<comment type="pathway">
    <text evidence="1">Cell wall biogenesis; peptidoglycan biosynthesis.</text>
</comment>
<evidence type="ECO:0000256" key="1">
    <source>
        <dbReference type="HAMAP-Rule" id="MF_02209"/>
    </source>
</evidence>
<keyword evidence="1" id="KW-0413">Isomerase</keyword>
<keyword evidence="6" id="KW-1185">Reference proteome</keyword>
<gene>
    <name evidence="1" type="primary">murL</name>
    <name evidence="5" type="ORF">NOG11_04390</name>
</gene>
<dbReference type="GO" id="GO:0016855">
    <property type="term" value="F:racemase and epimerase activity, acting on amino acids and derivatives"/>
    <property type="evidence" value="ECO:0007669"/>
    <property type="project" value="UniProtKB-UniRule"/>
</dbReference>
<dbReference type="InterPro" id="IPR058740">
    <property type="entry name" value="MurL_N"/>
</dbReference>
<dbReference type="GO" id="GO:0009252">
    <property type="term" value="P:peptidoglycan biosynthetic process"/>
    <property type="evidence" value="ECO:0007669"/>
    <property type="project" value="UniProtKB-UniRule"/>
</dbReference>
<feature type="compositionally biased region" description="Basic and acidic residues" evidence="2">
    <location>
        <begin position="421"/>
        <end position="433"/>
    </location>
</feature>
<dbReference type="GO" id="GO:0008360">
    <property type="term" value="P:regulation of cell shape"/>
    <property type="evidence" value="ECO:0007669"/>
    <property type="project" value="UniProtKB-KW"/>
</dbReference>
<organism evidence="5 6">
    <name type="scientific">Parvularcula maris</name>
    <dbReference type="NCBI Taxonomy" id="2965077"/>
    <lineage>
        <taxon>Bacteria</taxon>
        <taxon>Pseudomonadati</taxon>
        <taxon>Pseudomonadota</taxon>
        <taxon>Alphaproteobacteria</taxon>
        <taxon>Parvularculales</taxon>
        <taxon>Parvularculaceae</taxon>
        <taxon>Parvularcula</taxon>
    </lineage>
</organism>
<comment type="caution">
    <text evidence="5">The sequence shown here is derived from an EMBL/GenBank/DDBJ whole genome shotgun (WGS) entry which is preliminary data.</text>
</comment>
<feature type="domain" description="MurL N-terminal" evidence="4">
    <location>
        <begin position="7"/>
        <end position="261"/>
    </location>
</feature>
<evidence type="ECO:0000256" key="2">
    <source>
        <dbReference type="SAM" id="MobiDB-lite"/>
    </source>
</evidence>
<accession>A0A9X2RH89</accession>
<keyword evidence="1" id="KW-0133">Cell shape</keyword>
<comment type="similarity">
    <text evidence="1">Belongs to the MurL family.</text>
</comment>
<reference evidence="5" key="1">
    <citation type="submission" date="2022-07" db="EMBL/GenBank/DDBJ databases">
        <title>Parvularcula maris sp. nov., an algicidal bacterium isolated from seawater.</title>
        <authorList>
            <person name="Li F."/>
        </authorList>
    </citation>
    <scope>NUCLEOTIDE SEQUENCE</scope>
    <source>
        <strain evidence="5">BGMRC 0090</strain>
    </source>
</reference>
<name>A0A9X2RH89_9PROT</name>
<evidence type="ECO:0000259" key="4">
    <source>
        <dbReference type="Pfam" id="PF26299"/>
    </source>
</evidence>
<dbReference type="EC" id="5.1.1.23" evidence="1"/>
<evidence type="ECO:0000313" key="6">
    <source>
        <dbReference type="Proteomes" id="UP001142610"/>
    </source>
</evidence>
<keyword evidence="1" id="KW-0132">Cell division</keyword>
<dbReference type="Pfam" id="PF26299">
    <property type="entry name" value="MurL_N"/>
    <property type="match status" value="1"/>
</dbReference>
<sequence length="433" mass="47448">MTQRGEHFRFGPVTTEGQTVRFGFTCSRYGSFTEEVTFSSPAPDAPMLLTLLQVALGVSTYKAAAAERVTFPPLTKEGRAMAEALYTEGLAEFFVRADLPYPPLTKFEGEILPFMRGEPSGTAAPLVAFGGGKDSYVAGVIVEEADGEAPAYASVVLSDAVEEVLRRTAPSELLIVRRKLDPELLALKEGFSGHVPITAINILILTIEGLLRGSKAVLFANERSADEPTMSVGGIEANHQYSKSSAFEVLVRRAVETAGTEAPLSYSVLRPYSELWIGRAFAGLKEPFGRFTSCNRNFRLAGDAERRWCGECAKCAFTSLILSPFLSREEMLAIFGENFLDRSQLQHFYRELVGLSDQKPWDCVGTIAECRAALFRAGGRDLFAETAAVRDLLPSVLSQETEESLRERWAEAMKAEPPGELPRRYADAGEKLT</sequence>
<dbReference type="InterPro" id="IPR043689">
    <property type="entry name" value="MurL"/>
</dbReference>
<feature type="region of interest" description="Disordered" evidence="2">
    <location>
        <begin position="412"/>
        <end position="433"/>
    </location>
</feature>
<keyword evidence="1" id="KW-0573">Peptidoglycan synthesis</keyword>
<dbReference type="Pfam" id="PF26298">
    <property type="entry name" value="MurL_epimerase_C"/>
    <property type="match status" value="1"/>
</dbReference>
<keyword evidence="1" id="KW-0131">Cell cycle</keyword>
<feature type="domain" description="MurL C-terminal" evidence="3">
    <location>
        <begin position="291"/>
        <end position="402"/>
    </location>
</feature>
<evidence type="ECO:0000259" key="3">
    <source>
        <dbReference type="Pfam" id="PF26298"/>
    </source>
</evidence>
<dbReference type="EMBL" id="JANIBC010000002">
    <property type="protein sequence ID" value="MCQ8184619.1"/>
    <property type="molecule type" value="Genomic_DNA"/>
</dbReference>
<dbReference type="GO" id="GO:0071555">
    <property type="term" value="P:cell wall organization"/>
    <property type="evidence" value="ECO:0007669"/>
    <property type="project" value="UniProtKB-KW"/>
</dbReference>
<keyword evidence="1" id="KW-0961">Cell wall biogenesis/degradation</keyword>